<gene>
    <name evidence="2" type="ORF">SAMN05443661_10237</name>
</gene>
<protein>
    <submittedName>
        <fullName evidence="2">Uncharacterized protein</fullName>
    </submittedName>
</protein>
<feature type="region of interest" description="Disordered" evidence="1">
    <location>
        <begin position="1"/>
        <end position="36"/>
    </location>
</feature>
<proteinExistence type="predicted"/>
<reference evidence="2 3" key="1">
    <citation type="submission" date="2016-10" db="EMBL/GenBank/DDBJ databases">
        <authorList>
            <person name="de Groot N.N."/>
        </authorList>
    </citation>
    <scope>NUCLEOTIDE SEQUENCE [LARGE SCALE GENOMIC DNA]</scope>
    <source>
        <strain evidence="2 3">SP2</strain>
    </source>
</reference>
<name>A0A1I3JDD3_9EURY</name>
<organism evidence="2 3">
    <name type="scientific">Natronobacterium gregoryi</name>
    <dbReference type="NCBI Taxonomy" id="44930"/>
    <lineage>
        <taxon>Archaea</taxon>
        <taxon>Methanobacteriati</taxon>
        <taxon>Methanobacteriota</taxon>
        <taxon>Stenosarchaea group</taxon>
        <taxon>Halobacteria</taxon>
        <taxon>Halobacteriales</taxon>
        <taxon>Natrialbaceae</taxon>
        <taxon>Natronobacterium</taxon>
    </lineage>
</organism>
<evidence type="ECO:0000256" key="1">
    <source>
        <dbReference type="SAM" id="MobiDB-lite"/>
    </source>
</evidence>
<dbReference type="Proteomes" id="UP000182829">
    <property type="component" value="Unassembled WGS sequence"/>
</dbReference>
<dbReference type="AlphaFoldDB" id="A0A1I3JDD3"/>
<dbReference type="EMBL" id="FORO01000002">
    <property type="protein sequence ID" value="SFI57978.1"/>
    <property type="molecule type" value="Genomic_DNA"/>
</dbReference>
<evidence type="ECO:0000313" key="3">
    <source>
        <dbReference type="Proteomes" id="UP000182829"/>
    </source>
</evidence>
<evidence type="ECO:0000313" key="2">
    <source>
        <dbReference type="EMBL" id="SFI57978.1"/>
    </source>
</evidence>
<accession>A0A1I3JDD3</accession>
<sequence>MLREGGVSESATFRVADGERPEAVSPGTNESAGEEADLWVGLKGAGGFRGRSGFTLSSDSSINQRPAFLYCSRALFYE</sequence>